<comment type="subcellular location">
    <subcellularLocation>
        <location evidence="1">Cell membrane</location>
        <topology evidence="1">Multi-pass membrane protein</topology>
    </subcellularLocation>
</comment>
<dbReference type="InterPro" id="IPR003593">
    <property type="entry name" value="AAA+_ATPase"/>
</dbReference>
<dbReference type="Gene3D" id="3.40.50.300">
    <property type="entry name" value="P-loop containing nucleotide triphosphate hydrolases"/>
    <property type="match status" value="1"/>
</dbReference>
<evidence type="ECO:0000259" key="9">
    <source>
        <dbReference type="PROSITE" id="PS50893"/>
    </source>
</evidence>
<dbReference type="SUPFAM" id="SSF90123">
    <property type="entry name" value="ABC transporter transmembrane region"/>
    <property type="match status" value="1"/>
</dbReference>
<evidence type="ECO:0000256" key="5">
    <source>
        <dbReference type="ARBA" id="ARBA00022840"/>
    </source>
</evidence>
<evidence type="ECO:0000313" key="11">
    <source>
        <dbReference type="EMBL" id="HIS31241.1"/>
    </source>
</evidence>
<dbReference type="SUPFAM" id="SSF52540">
    <property type="entry name" value="P-loop containing nucleoside triphosphate hydrolases"/>
    <property type="match status" value="1"/>
</dbReference>
<dbReference type="GO" id="GO:0005524">
    <property type="term" value="F:ATP binding"/>
    <property type="evidence" value="ECO:0007669"/>
    <property type="project" value="UniProtKB-KW"/>
</dbReference>
<evidence type="ECO:0000256" key="3">
    <source>
        <dbReference type="ARBA" id="ARBA00022692"/>
    </source>
</evidence>
<dbReference type="InterPro" id="IPR039421">
    <property type="entry name" value="Type_1_exporter"/>
</dbReference>
<dbReference type="Pfam" id="PF00664">
    <property type="entry name" value="ABC_membrane"/>
    <property type="match status" value="1"/>
</dbReference>
<evidence type="ECO:0000256" key="1">
    <source>
        <dbReference type="ARBA" id="ARBA00004651"/>
    </source>
</evidence>
<feature type="domain" description="ABC transporter" evidence="9">
    <location>
        <begin position="354"/>
        <end position="588"/>
    </location>
</feature>
<keyword evidence="5 11" id="KW-0067">ATP-binding</keyword>
<keyword evidence="3 8" id="KW-0812">Transmembrane</keyword>
<proteinExistence type="predicted"/>
<feature type="domain" description="ABC transmembrane type-1" evidence="10">
    <location>
        <begin position="37"/>
        <end position="320"/>
    </location>
</feature>
<name>A0A9D1ET28_9FIRM</name>
<reference evidence="11" key="2">
    <citation type="journal article" date="2021" name="PeerJ">
        <title>Extensive microbial diversity within the chicken gut microbiome revealed by metagenomics and culture.</title>
        <authorList>
            <person name="Gilroy R."/>
            <person name="Ravi A."/>
            <person name="Getino M."/>
            <person name="Pursley I."/>
            <person name="Horton D.L."/>
            <person name="Alikhan N.F."/>
            <person name="Baker D."/>
            <person name="Gharbi K."/>
            <person name="Hall N."/>
            <person name="Watson M."/>
            <person name="Adriaenssens E.M."/>
            <person name="Foster-Nyarko E."/>
            <person name="Jarju S."/>
            <person name="Secka A."/>
            <person name="Antonio M."/>
            <person name="Oren A."/>
            <person name="Chaudhuri R.R."/>
            <person name="La Ragione R."/>
            <person name="Hildebrand F."/>
            <person name="Pallen M.J."/>
        </authorList>
    </citation>
    <scope>NUCLEOTIDE SEQUENCE</scope>
    <source>
        <strain evidence="11">CHK190-19873</strain>
    </source>
</reference>
<feature type="transmembrane region" description="Helical" evidence="8">
    <location>
        <begin position="36"/>
        <end position="56"/>
    </location>
</feature>
<keyword evidence="4" id="KW-0547">Nucleotide-binding</keyword>
<dbReference type="Gene3D" id="1.20.1560.10">
    <property type="entry name" value="ABC transporter type 1, transmembrane domain"/>
    <property type="match status" value="1"/>
</dbReference>
<sequence>MARNRYDMDEVLEDNFDIDQLKRLGRYISPHKKKMGGVIFLMLSSSALTMMVPIFFQRIMDIYIPEKNMRMIALMSFLTLLVAAYSAVSLRLKIKTMSVIGQSIIHSIRSDIFCHLQELPFSYYDDRPHGKIQVRVVNYVNSLSDLLSNGIVNTITDLCNLIFIILFMLFCDARLTLICLCGLPLLTAVVILIKKKQHRAWQIQSNKQSNLNAYIAESINGIRVTQSFVREQENTGIFNGLSRGYRKSWMHAIKFNFIMGPSVDMISAITTAFVYVLGIRWILAPDATLTVGVLIAFTAYIGRFWAPINTLAAFYNSLLTAISYLERIFETIDEPVRVKDAPGAKELPPIHGDVEFKDVSFSYEEGSKILDSINFKVKQGQTYAIVGPTGAGKSTIVNLISRFYNVDSGQILIDGHDISKYTIRSLRTQMGVMMQDSFIFAGTIMDNIRYGNMNATDEEVIEAAKTVCAHDFISSMENGYYTEVNERGSRLSAGQRQLISFARALLANPKILILDEATSSIDTETELLLQKGLARLLEGRTSFIIAHRLSTIKNADCIMYVADGAILEKGTHEELLAQKGAYYDLYMSQFDFLMQDAKKEKEESA</sequence>
<evidence type="ECO:0000256" key="6">
    <source>
        <dbReference type="ARBA" id="ARBA00022989"/>
    </source>
</evidence>
<dbReference type="InterPro" id="IPR003439">
    <property type="entry name" value="ABC_transporter-like_ATP-bd"/>
</dbReference>
<feature type="transmembrane region" description="Helical" evidence="8">
    <location>
        <begin position="68"/>
        <end position="88"/>
    </location>
</feature>
<dbReference type="AlphaFoldDB" id="A0A9D1ET28"/>
<feature type="transmembrane region" description="Helical" evidence="8">
    <location>
        <begin position="255"/>
        <end position="276"/>
    </location>
</feature>
<protein>
    <submittedName>
        <fullName evidence="11">ABC transporter ATP-binding protein</fullName>
    </submittedName>
</protein>
<dbReference type="InterPro" id="IPR036640">
    <property type="entry name" value="ABC1_TM_sf"/>
</dbReference>
<dbReference type="InterPro" id="IPR027417">
    <property type="entry name" value="P-loop_NTPase"/>
</dbReference>
<dbReference type="InterPro" id="IPR011527">
    <property type="entry name" value="ABC1_TM_dom"/>
</dbReference>
<dbReference type="InterPro" id="IPR017871">
    <property type="entry name" value="ABC_transporter-like_CS"/>
</dbReference>
<feature type="transmembrane region" description="Helical" evidence="8">
    <location>
        <begin position="175"/>
        <end position="193"/>
    </location>
</feature>
<accession>A0A9D1ET28</accession>
<evidence type="ECO:0000259" key="10">
    <source>
        <dbReference type="PROSITE" id="PS50929"/>
    </source>
</evidence>
<dbReference type="PROSITE" id="PS50929">
    <property type="entry name" value="ABC_TM1F"/>
    <property type="match status" value="1"/>
</dbReference>
<dbReference type="CDD" id="cd18545">
    <property type="entry name" value="ABC_6TM_YknV_like"/>
    <property type="match status" value="1"/>
</dbReference>
<feature type="transmembrane region" description="Helical" evidence="8">
    <location>
        <begin position="282"/>
        <end position="301"/>
    </location>
</feature>
<dbReference type="PROSITE" id="PS50893">
    <property type="entry name" value="ABC_TRANSPORTER_2"/>
    <property type="match status" value="1"/>
</dbReference>
<dbReference type="GO" id="GO:0005886">
    <property type="term" value="C:plasma membrane"/>
    <property type="evidence" value="ECO:0007669"/>
    <property type="project" value="UniProtKB-SubCell"/>
</dbReference>
<dbReference type="PROSITE" id="PS00211">
    <property type="entry name" value="ABC_TRANSPORTER_1"/>
    <property type="match status" value="1"/>
</dbReference>
<dbReference type="EMBL" id="DVIQ01000033">
    <property type="protein sequence ID" value="HIS31241.1"/>
    <property type="molecule type" value="Genomic_DNA"/>
</dbReference>
<keyword evidence="7 8" id="KW-0472">Membrane</keyword>
<dbReference type="PANTHER" id="PTHR43394:SF1">
    <property type="entry name" value="ATP-BINDING CASSETTE SUB-FAMILY B MEMBER 10, MITOCHONDRIAL"/>
    <property type="match status" value="1"/>
</dbReference>
<dbReference type="GO" id="GO:0016887">
    <property type="term" value="F:ATP hydrolysis activity"/>
    <property type="evidence" value="ECO:0007669"/>
    <property type="project" value="InterPro"/>
</dbReference>
<reference evidence="11" key="1">
    <citation type="submission" date="2020-10" db="EMBL/GenBank/DDBJ databases">
        <authorList>
            <person name="Gilroy R."/>
        </authorList>
    </citation>
    <scope>NUCLEOTIDE SEQUENCE</scope>
    <source>
        <strain evidence="11">CHK190-19873</strain>
    </source>
</reference>
<dbReference type="Proteomes" id="UP000823935">
    <property type="component" value="Unassembled WGS sequence"/>
</dbReference>
<feature type="transmembrane region" description="Helical" evidence="8">
    <location>
        <begin position="151"/>
        <end position="169"/>
    </location>
</feature>
<evidence type="ECO:0000313" key="12">
    <source>
        <dbReference type="Proteomes" id="UP000823935"/>
    </source>
</evidence>
<evidence type="ECO:0000256" key="2">
    <source>
        <dbReference type="ARBA" id="ARBA00022448"/>
    </source>
</evidence>
<keyword evidence="2" id="KW-0813">Transport</keyword>
<dbReference type="SMART" id="SM00382">
    <property type="entry name" value="AAA"/>
    <property type="match status" value="1"/>
</dbReference>
<keyword evidence="6 8" id="KW-1133">Transmembrane helix</keyword>
<evidence type="ECO:0000256" key="8">
    <source>
        <dbReference type="SAM" id="Phobius"/>
    </source>
</evidence>
<dbReference type="PANTHER" id="PTHR43394">
    <property type="entry name" value="ATP-DEPENDENT PERMEASE MDL1, MITOCHONDRIAL"/>
    <property type="match status" value="1"/>
</dbReference>
<gene>
    <name evidence="11" type="ORF">IAB44_06805</name>
</gene>
<dbReference type="Pfam" id="PF00005">
    <property type="entry name" value="ABC_tran"/>
    <property type="match status" value="1"/>
</dbReference>
<evidence type="ECO:0000256" key="7">
    <source>
        <dbReference type="ARBA" id="ARBA00023136"/>
    </source>
</evidence>
<evidence type="ECO:0000256" key="4">
    <source>
        <dbReference type="ARBA" id="ARBA00022741"/>
    </source>
</evidence>
<dbReference type="FunFam" id="3.40.50.300:FF:000287">
    <property type="entry name" value="Multidrug ABC transporter ATP-binding protein"/>
    <property type="match status" value="1"/>
</dbReference>
<comment type="caution">
    <text evidence="11">The sequence shown here is derived from an EMBL/GenBank/DDBJ whole genome shotgun (WGS) entry which is preliminary data.</text>
</comment>
<dbReference type="GO" id="GO:0015421">
    <property type="term" value="F:ABC-type oligopeptide transporter activity"/>
    <property type="evidence" value="ECO:0007669"/>
    <property type="project" value="TreeGrafter"/>
</dbReference>
<organism evidence="11 12">
    <name type="scientific">Candidatus Limivivens intestinipullorum</name>
    <dbReference type="NCBI Taxonomy" id="2840858"/>
    <lineage>
        <taxon>Bacteria</taxon>
        <taxon>Bacillati</taxon>
        <taxon>Bacillota</taxon>
        <taxon>Clostridia</taxon>
        <taxon>Lachnospirales</taxon>
        <taxon>Lachnospiraceae</taxon>
        <taxon>Lachnospiraceae incertae sedis</taxon>
        <taxon>Candidatus Limivivens</taxon>
    </lineage>
</organism>